<accession>A0AAW9R6F1</accession>
<keyword evidence="1" id="KW-0472">Membrane</keyword>
<feature type="transmembrane region" description="Helical" evidence="1">
    <location>
        <begin position="129"/>
        <end position="156"/>
    </location>
</feature>
<dbReference type="Proteomes" id="UP001359886">
    <property type="component" value="Unassembled WGS sequence"/>
</dbReference>
<feature type="transmembrane region" description="Helical" evidence="1">
    <location>
        <begin position="240"/>
        <end position="261"/>
    </location>
</feature>
<dbReference type="PANTHER" id="PTHR38034:SF1">
    <property type="entry name" value="INNER MEMBRANE PROTEIN YPJD"/>
    <property type="match status" value="1"/>
</dbReference>
<feature type="transmembrane region" description="Helical" evidence="1">
    <location>
        <begin position="34"/>
        <end position="52"/>
    </location>
</feature>
<reference evidence="3 4" key="1">
    <citation type="submission" date="2024-02" db="EMBL/GenBank/DDBJ databases">
        <title>A novel Wenzhouxiangellaceae bacterium, isolated from coastal sediments.</title>
        <authorList>
            <person name="Du Z.-J."/>
            <person name="Ye Y.-Q."/>
            <person name="Zhang X.-Y."/>
        </authorList>
    </citation>
    <scope>NUCLEOTIDE SEQUENCE [LARGE SCALE GENOMIC DNA]</scope>
    <source>
        <strain evidence="3 4">CH-27</strain>
    </source>
</reference>
<dbReference type="GO" id="GO:0020037">
    <property type="term" value="F:heme binding"/>
    <property type="evidence" value="ECO:0007669"/>
    <property type="project" value="InterPro"/>
</dbReference>
<dbReference type="InterPro" id="IPR002541">
    <property type="entry name" value="Cyt_c_assembly"/>
</dbReference>
<sequence length="271" mass="29795">MNHDTTLLYALGLYAAATALLYRSIITGSRRWRHVSLGAALAGAALHGAAQWQHWSTSGMPDVGFLNLLSLCALVIVVMLCLSALSRDSLFDASLVALPLAVLVLILEWSLPSERLLVEIDSWGTAAHIVSSVLAFGLFSIAGVYALFVVAIDHFLRSHHLNPLVQALPALDVLERLLFRLLGAGFVLLTVSLATGLAYVQDLFAQHLAHKTLLSFLAWFVFGTLLLGRWRYGWRGRRAVWLSLAGVVLLLLAYFGSKLVLEVILDRNWWV</sequence>
<keyword evidence="4" id="KW-1185">Reference proteome</keyword>
<evidence type="ECO:0000313" key="4">
    <source>
        <dbReference type="Proteomes" id="UP001359886"/>
    </source>
</evidence>
<keyword evidence="1" id="KW-1133">Transmembrane helix</keyword>
<feature type="domain" description="Cytochrome c assembly protein" evidence="2">
    <location>
        <begin position="68"/>
        <end position="264"/>
    </location>
</feature>
<dbReference type="Pfam" id="PF01578">
    <property type="entry name" value="Cytochrom_C_asm"/>
    <property type="match status" value="1"/>
</dbReference>
<feature type="transmembrane region" description="Helical" evidence="1">
    <location>
        <begin position="212"/>
        <end position="228"/>
    </location>
</feature>
<evidence type="ECO:0000313" key="3">
    <source>
        <dbReference type="EMBL" id="MEJ8567569.1"/>
    </source>
</evidence>
<feature type="transmembrane region" description="Helical" evidence="1">
    <location>
        <begin position="177"/>
        <end position="200"/>
    </location>
</feature>
<evidence type="ECO:0000256" key="1">
    <source>
        <dbReference type="SAM" id="Phobius"/>
    </source>
</evidence>
<dbReference type="EMBL" id="JAZHOG010000004">
    <property type="protein sequence ID" value="MEJ8567569.1"/>
    <property type="molecule type" value="Genomic_DNA"/>
</dbReference>
<dbReference type="InterPro" id="IPR052372">
    <property type="entry name" value="YpjD/HemX"/>
</dbReference>
<dbReference type="GO" id="GO:0005886">
    <property type="term" value="C:plasma membrane"/>
    <property type="evidence" value="ECO:0007669"/>
    <property type="project" value="TreeGrafter"/>
</dbReference>
<dbReference type="AlphaFoldDB" id="A0AAW9R6F1"/>
<proteinExistence type="predicted"/>
<dbReference type="RefSeq" id="WP_354694886.1">
    <property type="nucleotide sequence ID" value="NZ_JAZHOG010000004.1"/>
</dbReference>
<keyword evidence="1" id="KW-0812">Transmembrane</keyword>
<comment type="caution">
    <text evidence="3">The sequence shown here is derived from an EMBL/GenBank/DDBJ whole genome shotgun (WGS) entry which is preliminary data.</text>
</comment>
<organism evidence="3 4">
    <name type="scientific">Elongatibacter sediminis</name>
    <dbReference type="NCBI Taxonomy" id="3119006"/>
    <lineage>
        <taxon>Bacteria</taxon>
        <taxon>Pseudomonadati</taxon>
        <taxon>Pseudomonadota</taxon>
        <taxon>Gammaproteobacteria</taxon>
        <taxon>Chromatiales</taxon>
        <taxon>Wenzhouxiangellaceae</taxon>
        <taxon>Elongatibacter</taxon>
    </lineage>
</organism>
<gene>
    <name evidence="3" type="primary">ccsA</name>
    <name evidence="3" type="ORF">V3330_08015</name>
</gene>
<dbReference type="GO" id="GO:0017004">
    <property type="term" value="P:cytochrome complex assembly"/>
    <property type="evidence" value="ECO:0007669"/>
    <property type="project" value="InterPro"/>
</dbReference>
<feature type="transmembrane region" description="Helical" evidence="1">
    <location>
        <begin position="90"/>
        <end position="109"/>
    </location>
</feature>
<dbReference type="PANTHER" id="PTHR38034">
    <property type="entry name" value="INNER MEMBRANE PROTEIN YPJD"/>
    <property type="match status" value="1"/>
</dbReference>
<feature type="transmembrane region" description="Helical" evidence="1">
    <location>
        <begin position="64"/>
        <end position="83"/>
    </location>
</feature>
<protein>
    <submittedName>
        <fullName evidence="3">Cytochrome c biogenesis protein CcsA</fullName>
    </submittedName>
</protein>
<evidence type="ECO:0000259" key="2">
    <source>
        <dbReference type="Pfam" id="PF01578"/>
    </source>
</evidence>
<name>A0AAW9R6F1_9GAMM</name>
<feature type="transmembrane region" description="Helical" evidence="1">
    <location>
        <begin position="6"/>
        <end position="22"/>
    </location>
</feature>